<proteinExistence type="predicted"/>
<gene>
    <name evidence="1" type="ORF">STRPS_1760</name>
</gene>
<sequence length="39" mass="4589">MDINSPCPKETYTKKLVLKEVSSNTSLFRRKYQVKPEET</sequence>
<evidence type="ECO:0000313" key="2">
    <source>
        <dbReference type="Proteomes" id="UP000003217"/>
    </source>
</evidence>
<dbReference type="EMBL" id="AEUY02000005">
    <property type="protein sequence ID" value="EHI64430.1"/>
    <property type="molecule type" value="Genomic_DNA"/>
</dbReference>
<organism evidence="1 2">
    <name type="scientific">Streptococcus pseudoporcinus LQ 940-04</name>
    <dbReference type="NCBI Taxonomy" id="875093"/>
    <lineage>
        <taxon>Bacteria</taxon>
        <taxon>Bacillati</taxon>
        <taxon>Bacillota</taxon>
        <taxon>Bacilli</taxon>
        <taxon>Lactobacillales</taxon>
        <taxon>Streptococcaceae</taxon>
        <taxon>Streptococcus</taxon>
    </lineage>
</organism>
<accession>G5KBN8</accession>
<evidence type="ECO:0000313" key="1">
    <source>
        <dbReference type="EMBL" id="EHI64430.1"/>
    </source>
</evidence>
<comment type="caution">
    <text evidence="1">The sequence shown here is derived from an EMBL/GenBank/DDBJ whole genome shotgun (WGS) entry which is preliminary data.</text>
</comment>
<dbReference type="AlphaFoldDB" id="G5KBN8"/>
<name>G5KBN8_9STRE</name>
<protein>
    <submittedName>
        <fullName evidence="1">Uncharacterized protein</fullName>
    </submittedName>
</protein>
<keyword evidence="2" id="KW-1185">Reference proteome</keyword>
<dbReference type="Proteomes" id="UP000003217">
    <property type="component" value="Unassembled WGS sequence"/>
</dbReference>
<reference evidence="1 2" key="1">
    <citation type="journal article" date="2014" name="Int. J. Syst. Evol. Microbiol.">
        <title>Phylogenomics and the dynamic genome evolution of the genus Streptococcus.</title>
        <authorList>
            <consortium name="The Broad Institute Genome Sequencing Platform"/>
            <person name="Richards V.P."/>
            <person name="Palmer S.R."/>
            <person name="Pavinski Bitar P.D."/>
            <person name="Qin X."/>
            <person name="Weinstock G.M."/>
            <person name="Highlander S.K."/>
            <person name="Town C.D."/>
            <person name="Burne R.A."/>
            <person name="Stanhope M.J."/>
        </authorList>
    </citation>
    <scope>NUCLEOTIDE SEQUENCE [LARGE SCALE GENOMIC DNA]</scope>
    <source>
        <strain evidence="1 2">LQ 940-04</strain>
    </source>
</reference>